<feature type="transmembrane region" description="Helical" evidence="1">
    <location>
        <begin position="32"/>
        <end position="52"/>
    </location>
</feature>
<dbReference type="RefSeq" id="WP_189575970.1">
    <property type="nucleotide sequence ID" value="NZ_BMXU01000002.1"/>
</dbReference>
<evidence type="ECO:0008006" key="4">
    <source>
        <dbReference type="Google" id="ProtNLM"/>
    </source>
</evidence>
<comment type="caution">
    <text evidence="2">The sequence shown here is derived from an EMBL/GenBank/DDBJ whole genome shotgun (WGS) entry which is preliminary data.</text>
</comment>
<name>A0ABV7MD66_9PROT</name>
<accession>A0ABV7MD66</accession>
<keyword evidence="1" id="KW-0812">Transmembrane</keyword>
<organism evidence="2 3">
    <name type="scientific">Parvularcula lutaonensis</name>
    <dbReference type="NCBI Taxonomy" id="491923"/>
    <lineage>
        <taxon>Bacteria</taxon>
        <taxon>Pseudomonadati</taxon>
        <taxon>Pseudomonadota</taxon>
        <taxon>Alphaproteobacteria</taxon>
        <taxon>Parvularculales</taxon>
        <taxon>Parvularculaceae</taxon>
        <taxon>Parvularcula</taxon>
    </lineage>
</organism>
<keyword evidence="3" id="KW-1185">Reference proteome</keyword>
<feature type="transmembrane region" description="Helical" evidence="1">
    <location>
        <begin position="72"/>
        <end position="92"/>
    </location>
</feature>
<feature type="transmembrane region" description="Helical" evidence="1">
    <location>
        <begin position="6"/>
        <end position="25"/>
    </location>
</feature>
<keyword evidence="1" id="KW-0472">Membrane</keyword>
<gene>
    <name evidence="2" type="ORF">ACFONP_11800</name>
</gene>
<feature type="transmembrane region" description="Helical" evidence="1">
    <location>
        <begin position="104"/>
        <end position="124"/>
    </location>
</feature>
<dbReference type="EMBL" id="JBHRVA010000003">
    <property type="protein sequence ID" value="MFC3303415.1"/>
    <property type="molecule type" value="Genomic_DNA"/>
</dbReference>
<feature type="transmembrane region" description="Helical" evidence="1">
    <location>
        <begin position="136"/>
        <end position="157"/>
    </location>
</feature>
<proteinExistence type="predicted"/>
<keyword evidence="1" id="KW-1133">Transmembrane helix</keyword>
<evidence type="ECO:0000256" key="1">
    <source>
        <dbReference type="SAM" id="Phobius"/>
    </source>
</evidence>
<reference evidence="3" key="1">
    <citation type="journal article" date="2019" name="Int. J. Syst. Evol. Microbiol.">
        <title>The Global Catalogue of Microorganisms (GCM) 10K type strain sequencing project: providing services to taxonomists for standard genome sequencing and annotation.</title>
        <authorList>
            <consortium name="The Broad Institute Genomics Platform"/>
            <consortium name="The Broad Institute Genome Sequencing Center for Infectious Disease"/>
            <person name="Wu L."/>
            <person name="Ma J."/>
        </authorList>
    </citation>
    <scope>NUCLEOTIDE SEQUENCE [LARGE SCALE GENOMIC DNA]</scope>
    <source>
        <strain evidence="3">KCTC 22245</strain>
    </source>
</reference>
<evidence type="ECO:0000313" key="3">
    <source>
        <dbReference type="Proteomes" id="UP001595607"/>
    </source>
</evidence>
<sequence length="170" mass="18873">MDDRHYATSGTVALATTLMLVSVILMVTPLNLFGGLVPTPFFPLIVIFLFGLDRPADLSPFVTFAAGIIQDLLFGAAIGPWASVYLLLHAAIIWQRGYFAGRDITVLTTGFAAAGFAAMTLYWFEMSILSDRTMPFFAMFWQFMVTVVVFPVCLIFFRRTIARQRPSLVA</sequence>
<dbReference type="Proteomes" id="UP001595607">
    <property type="component" value="Unassembled WGS sequence"/>
</dbReference>
<protein>
    <recommendedName>
        <fullName evidence="4">Rod shape-determining protein MreD</fullName>
    </recommendedName>
</protein>
<evidence type="ECO:0000313" key="2">
    <source>
        <dbReference type="EMBL" id="MFC3303415.1"/>
    </source>
</evidence>